<protein>
    <submittedName>
        <fullName evidence="1">Uncharacterized protein</fullName>
    </submittedName>
</protein>
<proteinExistence type="predicted"/>
<feature type="non-terminal residue" evidence="1">
    <location>
        <position position="1"/>
    </location>
</feature>
<evidence type="ECO:0000313" key="1">
    <source>
        <dbReference type="EMBL" id="NEV95100.1"/>
    </source>
</evidence>
<sequence>VFLGCEPYIFEGSAGDVGAGGTWETGSNWSFNRLPTAIDTAIVRANVNLSNIQQVGELTIDSPFVVSIDTLQTLSIKENLINNGTVGGQGYLVFDGDVPQQIIGNGLVVNSSAGSFTNIRLDNSAGLTLTDDADVLNVLDLDAGTITIEADNFLTFKSTENQTAVLAEVASGSDISGCVIVERFIPPTNRSYRYMTSPVSTTNCGRQTIQDNLQEGFQVTDYTNYPGVSEIEGFGTHITGSNAVANGFDATQTGNASM</sequence>
<dbReference type="EMBL" id="JAAIKD010000037">
    <property type="protein sequence ID" value="NEV95100.1"/>
    <property type="molecule type" value="Genomic_DNA"/>
</dbReference>
<gene>
    <name evidence="1" type="ORF">G3567_13240</name>
</gene>
<name>A0A6B3R6C7_9FLAO</name>
<evidence type="ECO:0000313" key="2">
    <source>
        <dbReference type="Proteomes" id="UP000478505"/>
    </source>
</evidence>
<reference evidence="1 2" key="1">
    <citation type="submission" date="2020-02" db="EMBL/GenBank/DDBJ databases">
        <title>Flavobacteriaceae Psychroflexus bacterium YR1-1, complete genome.</title>
        <authorList>
            <person name="Li Y."/>
            <person name="Wu S."/>
        </authorList>
    </citation>
    <scope>NUCLEOTIDE SEQUENCE [LARGE SCALE GENOMIC DNA]</scope>
    <source>
        <strain evidence="1 2">YR1-1</strain>
    </source>
</reference>
<feature type="non-terminal residue" evidence="1">
    <location>
        <position position="258"/>
    </location>
</feature>
<keyword evidence="2" id="KW-1185">Reference proteome</keyword>
<comment type="caution">
    <text evidence="1">The sequence shown here is derived from an EMBL/GenBank/DDBJ whole genome shotgun (WGS) entry which is preliminary data.</text>
</comment>
<accession>A0A6B3R6C7</accession>
<dbReference type="Proteomes" id="UP000478505">
    <property type="component" value="Unassembled WGS sequence"/>
</dbReference>
<dbReference type="AlphaFoldDB" id="A0A6B3R6C7"/>
<organism evidence="1 2">
    <name type="scientific">Psychroflexus aurantiacus</name>
    <dbReference type="NCBI Taxonomy" id="2709310"/>
    <lineage>
        <taxon>Bacteria</taxon>
        <taxon>Pseudomonadati</taxon>
        <taxon>Bacteroidota</taxon>
        <taxon>Flavobacteriia</taxon>
        <taxon>Flavobacteriales</taxon>
        <taxon>Flavobacteriaceae</taxon>
        <taxon>Psychroflexus</taxon>
    </lineage>
</organism>